<accession>A0ABU4U1P7</accession>
<sequence>MEMSRPAVKRGEEQRLRDIEASLEREDPLLAARLTPDWSPFSTRTLARCATAMTVAGFGIVLMGMLFGWLFMAPGVLMAVVGFSLRLTLPTSTQVMNFGENDDERGDDDESARI</sequence>
<keyword evidence="2" id="KW-1185">Reference proteome</keyword>
<dbReference type="EMBL" id="JAXAVV010000020">
    <property type="protein sequence ID" value="MDX8054377.1"/>
    <property type="molecule type" value="Genomic_DNA"/>
</dbReference>
<evidence type="ECO:0000313" key="1">
    <source>
        <dbReference type="EMBL" id="MDX8054377.1"/>
    </source>
</evidence>
<comment type="caution">
    <text evidence="1">The sequence shown here is derived from an EMBL/GenBank/DDBJ whole genome shotgun (WGS) entry which is preliminary data.</text>
</comment>
<protein>
    <submittedName>
        <fullName evidence="1">DUF3040 domain-containing protein</fullName>
    </submittedName>
</protein>
<reference evidence="1 2" key="2">
    <citation type="submission" date="2023-11" db="EMBL/GenBank/DDBJ databases">
        <authorList>
            <person name="Lara A.C."/>
            <person name="Chronakova A."/>
        </authorList>
    </citation>
    <scope>NUCLEOTIDE SEQUENCE [LARGE SCALE GENOMIC DNA]</scope>
    <source>
        <strain evidence="1 2">BCCO 10_0798</strain>
    </source>
</reference>
<name>A0ABU4U1P7_9PSEU</name>
<reference evidence="1 2" key="1">
    <citation type="submission" date="2023-11" db="EMBL/GenBank/DDBJ databases">
        <title>Lentzea sokolovensis, sp. nov., Lentzea kristufkii, sp. nov., and Lentzea miocenensis, sp. nov., rare actinobacteria from Sokolov Coal Basin, Miocene lacustrine sediment, Czech Republic.</title>
        <authorList>
            <person name="Lara A."/>
            <person name="Kotroba L."/>
            <person name="Nouioui I."/>
            <person name="Neumann-Schaal M."/>
            <person name="Mast Y."/>
            <person name="Chronakova A."/>
        </authorList>
    </citation>
    <scope>NUCLEOTIDE SEQUENCE [LARGE SCALE GENOMIC DNA]</scope>
    <source>
        <strain evidence="1 2">BCCO 10_0798</strain>
    </source>
</reference>
<dbReference type="Proteomes" id="UP001271792">
    <property type="component" value="Unassembled WGS sequence"/>
</dbReference>
<organism evidence="1 2">
    <name type="scientific">Lentzea kristufekii</name>
    <dbReference type="NCBI Taxonomy" id="3095430"/>
    <lineage>
        <taxon>Bacteria</taxon>
        <taxon>Bacillati</taxon>
        <taxon>Actinomycetota</taxon>
        <taxon>Actinomycetes</taxon>
        <taxon>Pseudonocardiales</taxon>
        <taxon>Pseudonocardiaceae</taxon>
        <taxon>Lentzea</taxon>
    </lineage>
</organism>
<dbReference type="InterPro" id="IPR021401">
    <property type="entry name" value="DUF3040"/>
</dbReference>
<dbReference type="Pfam" id="PF11239">
    <property type="entry name" value="DUF3040"/>
    <property type="match status" value="1"/>
</dbReference>
<dbReference type="RefSeq" id="WP_319988169.1">
    <property type="nucleotide sequence ID" value="NZ_JAXAVV010000020.1"/>
</dbReference>
<proteinExistence type="predicted"/>
<evidence type="ECO:0000313" key="2">
    <source>
        <dbReference type="Proteomes" id="UP001271792"/>
    </source>
</evidence>
<gene>
    <name evidence="1" type="ORF">SK571_33835</name>
</gene>